<organism evidence="1 2">
    <name type="scientific">Heyndrickxia coagulans</name>
    <name type="common">Weizmannia coagulans</name>
    <dbReference type="NCBI Taxonomy" id="1398"/>
    <lineage>
        <taxon>Bacteria</taxon>
        <taxon>Bacillati</taxon>
        <taxon>Bacillota</taxon>
        <taxon>Bacilli</taxon>
        <taxon>Bacillales</taxon>
        <taxon>Bacillaceae</taxon>
        <taxon>Heyndrickxia</taxon>
    </lineage>
</organism>
<protein>
    <submittedName>
        <fullName evidence="1">Uncharacterized protein</fullName>
    </submittedName>
</protein>
<dbReference type="AlphaFoldDB" id="A0A150K5F9"/>
<dbReference type="EMBL" id="LQYG01000027">
    <property type="protein sequence ID" value="KYC64458.1"/>
    <property type="molecule type" value="Genomic_DNA"/>
</dbReference>
<dbReference type="Proteomes" id="UP000075288">
    <property type="component" value="Unassembled WGS sequence"/>
</dbReference>
<name>A0A150K5F9_HEYCO</name>
<accession>A0A150K5F9</accession>
<evidence type="ECO:0000313" key="2">
    <source>
        <dbReference type="Proteomes" id="UP000075288"/>
    </source>
</evidence>
<comment type="caution">
    <text evidence="1">The sequence shown here is derived from an EMBL/GenBank/DDBJ whole genome shotgun (WGS) entry which is preliminary data.</text>
</comment>
<evidence type="ECO:0000313" key="1">
    <source>
        <dbReference type="EMBL" id="KYC64458.1"/>
    </source>
</evidence>
<proteinExistence type="predicted"/>
<gene>
    <name evidence="1" type="ORF">B4098_3166</name>
</gene>
<reference evidence="1 2" key="1">
    <citation type="submission" date="2016-01" db="EMBL/GenBank/DDBJ databases">
        <title>Genome Sequences of Twelve Sporeforming Bacillus Species Isolated from Foods.</title>
        <authorList>
            <person name="Berendsen E.M."/>
            <person name="Wells-Bennik M.H."/>
            <person name="Krawcyk A.O."/>
            <person name="De Jong A."/>
            <person name="Holsappel S."/>
            <person name="Eijlander R.T."/>
            <person name="Kuipers O.P."/>
        </authorList>
    </citation>
    <scope>NUCLEOTIDE SEQUENCE [LARGE SCALE GENOMIC DNA]</scope>
    <source>
        <strain evidence="1 2">B4098</strain>
    </source>
</reference>
<sequence length="41" mass="4604">MIKKPVLSLCRFSAMLLTPFSSIIVKCAGSTQKITLERMLF</sequence>